<keyword evidence="1" id="KW-0472">Membrane</keyword>
<protein>
    <submittedName>
        <fullName evidence="2">Uncharacterized protein</fullName>
    </submittedName>
</protein>
<reference evidence="3" key="1">
    <citation type="journal article" date="2019" name="Int. J. Syst. Evol. Microbiol.">
        <title>The Global Catalogue of Microorganisms (GCM) 10K type strain sequencing project: providing services to taxonomists for standard genome sequencing and annotation.</title>
        <authorList>
            <consortium name="The Broad Institute Genomics Platform"/>
            <consortium name="The Broad Institute Genome Sequencing Center for Infectious Disease"/>
            <person name="Wu L."/>
            <person name="Ma J."/>
        </authorList>
    </citation>
    <scope>NUCLEOTIDE SEQUENCE [LARGE SCALE GENOMIC DNA]</scope>
    <source>
        <strain evidence="3">KCTC 42953</strain>
    </source>
</reference>
<dbReference type="Proteomes" id="UP001595533">
    <property type="component" value="Unassembled WGS sequence"/>
</dbReference>
<feature type="transmembrane region" description="Helical" evidence="1">
    <location>
        <begin position="69"/>
        <end position="89"/>
    </location>
</feature>
<evidence type="ECO:0000313" key="2">
    <source>
        <dbReference type="EMBL" id="MFC3195939.1"/>
    </source>
</evidence>
<name>A0ABV7JD86_9GAMM</name>
<keyword evidence="1" id="KW-1133">Transmembrane helix</keyword>
<accession>A0ABV7JD86</accession>
<evidence type="ECO:0000256" key="1">
    <source>
        <dbReference type="SAM" id="Phobius"/>
    </source>
</evidence>
<sequence>MFKFNDRILLSLESLKLERPGIGRLRVKHTNHSGKFDRSFMVTIFVSLLYVFWLGMMGSAHPFFHQWPFFVYVLILLASLVYIWWPGYVEFDNVKQRIIVKRYQYKVRPAKVIPYADIKGIQLQLTQIPNESGGSYVKYFFKLKLRKGGIQPMFSLSDKRKAKKIKIWIDDHVNFDFEMKRKRIKRRKPIFHSDTNNS</sequence>
<feature type="transmembrane region" description="Helical" evidence="1">
    <location>
        <begin position="39"/>
        <end position="57"/>
    </location>
</feature>
<dbReference type="RefSeq" id="WP_157892862.1">
    <property type="nucleotide sequence ID" value="NZ_JBHRTS010000012.1"/>
</dbReference>
<comment type="caution">
    <text evidence="2">The sequence shown here is derived from an EMBL/GenBank/DDBJ whole genome shotgun (WGS) entry which is preliminary data.</text>
</comment>
<organism evidence="2 3">
    <name type="scientific">Marinicella sediminis</name>
    <dbReference type="NCBI Taxonomy" id="1792834"/>
    <lineage>
        <taxon>Bacteria</taxon>
        <taxon>Pseudomonadati</taxon>
        <taxon>Pseudomonadota</taxon>
        <taxon>Gammaproteobacteria</taxon>
        <taxon>Lysobacterales</taxon>
        <taxon>Marinicellaceae</taxon>
        <taxon>Marinicella</taxon>
    </lineage>
</organism>
<keyword evidence="1" id="KW-0812">Transmembrane</keyword>
<gene>
    <name evidence="2" type="ORF">ACFODZ_16915</name>
</gene>
<proteinExistence type="predicted"/>
<keyword evidence="3" id="KW-1185">Reference proteome</keyword>
<evidence type="ECO:0000313" key="3">
    <source>
        <dbReference type="Proteomes" id="UP001595533"/>
    </source>
</evidence>
<dbReference type="EMBL" id="JBHRTS010000012">
    <property type="protein sequence ID" value="MFC3195939.1"/>
    <property type="molecule type" value="Genomic_DNA"/>
</dbReference>